<keyword evidence="1" id="KW-1133">Transmembrane helix</keyword>
<keyword evidence="1" id="KW-0472">Membrane</keyword>
<dbReference type="Proteomes" id="UP000196228">
    <property type="component" value="Chromosome"/>
</dbReference>
<sequence>MVYFGLAVLASTGVALAMLLVVMVMDSAGDGPQPDGLAWLVLNVGALGLVQIVLGGMMTSAWSARHVLVGASGVSGAMCVGAVVWSPLLTPAAIAYWFAVLPGMLCVAAVDIASVRVALRSDVRDHARAVRQARRSARAATRLVRSGA</sequence>
<evidence type="ECO:0000313" key="3">
    <source>
        <dbReference type="Proteomes" id="UP000196228"/>
    </source>
</evidence>
<dbReference type="EMBL" id="CP021383">
    <property type="protein sequence ID" value="ARU51935.1"/>
    <property type="molecule type" value="Genomic_DNA"/>
</dbReference>
<dbReference type="OrthoDB" id="9967351at2"/>
<dbReference type="RefSeq" id="WP_087470950.1">
    <property type="nucleotide sequence ID" value="NZ_CP021383.1"/>
</dbReference>
<feature type="transmembrane region" description="Helical" evidence="1">
    <location>
        <begin position="7"/>
        <end position="25"/>
    </location>
</feature>
<feature type="transmembrane region" description="Helical" evidence="1">
    <location>
        <begin position="67"/>
        <end position="88"/>
    </location>
</feature>
<evidence type="ECO:0000256" key="1">
    <source>
        <dbReference type="SAM" id="Phobius"/>
    </source>
</evidence>
<feature type="transmembrane region" description="Helical" evidence="1">
    <location>
        <begin position="94"/>
        <end position="119"/>
    </location>
</feature>
<dbReference type="KEGG" id="cceu:CBR64_11030"/>
<organism evidence="2 3">
    <name type="scientific">Cellulosimicrobium cellulans</name>
    <name type="common">Arthrobacter luteus</name>
    <dbReference type="NCBI Taxonomy" id="1710"/>
    <lineage>
        <taxon>Bacteria</taxon>
        <taxon>Bacillati</taxon>
        <taxon>Actinomycetota</taxon>
        <taxon>Actinomycetes</taxon>
        <taxon>Micrococcales</taxon>
        <taxon>Promicromonosporaceae</taxon>
        <taxon>Cellulosimicrobium</taxon>
    </lineage>
</organism>
<gene>
    <name evidence="2" type="ORF">CBR64_11030</name>
</gene>
<keyword evidence="1" id="KW-0812">Transmembrane</keyword>
<accession>A0A1Y0HXA9</accession>
<reference evidence="2 3" key="1">
    <citation type="submission" date="2017-05" db="EMBL/GenBank/DDBJ databases">
        <authorList>
            <person name="Song R."/>
            <person name="Chenine A.L."/>
            <person name="Ruprecht R.M."/>
        </authorList>
    </citation>
    <scope>NUCLEOTIDE SEQUENCE [LARGE SCALE GENOMIC DNA]</scope>
    <source>
        <strain evidence="2 3">PSBB019</strain>
    </source>
</reference>
<proteinExistence type="predicted"/>
<name>A0A1Y0HXA9_CELCE</name>
<dbReference type="AlphaFoldDB" id="A0A1Y0HXA9"/>
<evidence type="ECO:0000313" key="2">
    <source>
        <dbReference type="EMBL" id="ARU51935.1"/>
    </source>
</evidence>
<feature type="transmembrane region" description="Helical" evidence="1">
    <location>
        <begin position="37"/>
        <end position="55"/>
    </location>
</feature>
<protein>
    <submittedName>
        <fullName evidence="2">Uncharacterized protein</fullName>
    </submittedName>
</protein>